<dbReference type="AlphaFoldDB" id="A0ABC8XBQ7"/>
<feature type="compositionally biased region" description="Pro residues" evidence="1">
    <location>
        <begin position="317"/>
        <end position="331"/>
    </location>
</feature>
<dbReference type="EMBL" id="OZ075124">
    <property type="protein sequence ID" value="CAL4922865.1"/>
    <property type="molecule type" value="Genomic_DNA"/>
</dbReference>
<keyword evidence="4" id="KW-1185">Reference proteome</keyword>
<feature type="compositionally biased region" description="Pro residues" evidence="1">
    <location>
        <begin position="419"/>
        <end position="431"/>
    </location>
</feature>
<reference evidence="3 4" key="1">
    <citation type="submission" date="2024-10" db="EMBL/GenBank/DDBJ databases">
        <authorList>
            <person name="Ryan C."/>
        </authorList>
    </citation>
    <scope>NUCLEOTIDE SEQUENCE [LARGE SCALE GENOMIC DNA]</scope>
</reference>
<feature type="compositionally biased region" description="Gly residues" evidence="1">
    <location>
        <begin position="172"/>
        <end position="186"/>
    </location>
</feature>
<sequence length="431" mass="46295">MVKSDYRGICRLPLSCDGINMSPSSPSNLAGSSENDIDPNDLCVTLDSVGNNSDGNGGDAVVDVHGRGFASSSPLSSSTIPDLDLELDHNHHRVNPEYSPTPNLQRLRLVSPVLSPTTAEDDVLIMDGVLVDNGLDTPSSVSRSVSFVDNGLGNRRSASMSDLILVSSGFHGSSGGGSTRRSGYGGQSYQRRDREEPRGSQTQRNRHYEGSSNRWQAGLFNLQQGRPQFQLPAHNIQLGQHQLSLPYGMHQQYPFHMNMTPPPPYLSPWQPGPRASYTYAPAAVTVQPSAHYNYNQLSGSSGGFPVDIRRPDGTPLTLPPPPQPAQPPRRPVAPLVISAPPANRGRAPAPERPETQPPAPRVAGAAAPQAPTARAFSWPPTVEEESAIWYALHDTSGNRRRARLPVFRGICSDSAEGQAPPPPPPPASPRP</sequence>
<organism evidence="3 4">
    <name type="scientific">Urochloa decumbens</name>
    <dbReference type="NCBI Taxonomy" id="240449"/>
    <lineage>
        <taxon>Eukaryota</taxon>
        <taxon>Viridiplantae</taxon>
        <taxon>Streptophyta</taxon>
        <taxon>Embryophyta</taxon>
        <taxon>Tracheophyta</taxon>
        <taxon>Spermatophyta</taxon>
        <taxon>Magnoliopsida</taxon>
        <taxon>Liliopsida</taxon>
        <taxon>Poales</taxon>
        <taxon>Poaceae</taxon>
        <taxon>PACMAD clade</taxon>
        <taxon>Panicoideae</taxon>
        <taxon>Panicodae</taxon>
        <taxon>Paniceae</taxon>
        <taxon>Melinidinae</taxon>
        <taxon>Urochloa</taxon>
    </lineage>
</organism>
<name>A0ABC8XBQ7_9POAL</name>
<accession>A0ABC8XBQ7</accession>
<protein>
    <submittedName>
        <fullName evidence="3">Uncharacterized protein</fullName>
    </submittedName>
</protein>
<proteinExistence type="predicted"/>
<evidence type="ECO:0000313" key="4">
    <source>
        <dbReference type="Proteomes" id="UP001497457"/>
    </source>
</evidence>
<feature type="region of interest" description="Disordered" evidence="1">
    <location>
        <begin position="409"/>
        <end position="431"/>
    </location>
</feature>
<gene>
    <name evidence="2" type="ORF">URODEC1_LOCUS21966</name>
    <name evidence="3" type="ORF">URODEC1_LOCUS21968</name>
</gene>
<evidence type="ECO:0000313" key="3">
    <source>
        <dbReference type="EMBL" id="CAL4922867.1"/>
    </source>
</evidence>
<feature type="compositionally biased region" description="Low complexity" evidence="1">
    <location>
        <begin position="332"/>
        <end position="348"/>
    </location>
</feature>
<evidence type="ECO:0000256" key="1">
    <source>
        <dbReference type="SAM" id="MobiDB-lite"/>
    </source>
</evidence>
<feature type="compositionally biased region" description="Low complexity" evidence="1">
    <location>
        <begin position="361"/>
        <end position="375"/>
    </location>
</feature>
<dbReference type="Proteomes" id="UP001497457">
    <property type="component" value="Chromosome 14rd"/>
</dbReference>
<evidence type="ECO:0000313" key="2">
    <source>
        <dbReference type="EMBL" id="CAL4922865.1"/>
    </source>
</evidence>
<dbReference type="EMBL" id="OZ075124">
    <property type="protein sequence ID" value="CAL4922867.1"/>
    <property type="molecule type" value="Genomic_DNA"/>
</dbReference>
<feature type="region of interest" description="Disordered" evidence="1">
    <location>
        <begin position="169"/>
        <end position="212"/>
    </location>
</feature>
<feature type="region of interest" description="Disordered" evidence="1">
    <location>
        <begin position="302"/>
        <end position="377"/>
    </location>
</feature>